<evidence type="ECO:0000256" key="2">
    <source>
        <dbReference type="ARBA" id="ARBA00022692"/>
    </source>
</evidence>
<evidence type="ECO:0000256" key="4">
    <source>
        <dbReference type="ARBA" id="ARBA00023136"/>
    </source>
</evidence>
<comment type="subcellular location">
    <subcellularLocation>
        <location evidence="1">Membrane</location>
        <topology evidence="1">Single-pass membrane protein</topology>
    </subcellularLocation>
</comment>
<proteinExistence type="predicted"/>
<accession>A0A643CDC5</accession>
<dbReference type="GO" id="GO:0016020">
    <property type="term" value="C:membrane"/>
    <property type="evidence" value="ECO:0007669"/>
    <property type="project" value="UniProtKB-SubCell"/>
</dbReference>
<dbReference type="PANTHER" id="PTHR15549:SF26">
    <property type="entry name" value="AXIAL BUDDING PATTERN PROTEIN 2-RELATED"/>
    <property type="match status" value="1"/>
</dbReference>
<dbReference type="GO" id="GO:0071944">
    <property type="term" value="C:cell periphery"/>
    <property type="evidence" value="ECO:0007669"/>
    <property type="project" value="UniProtKB-ARBA"/>
</dbReference>
<evidence type="ECO:0000256" key="3">
    <source>
        <dbReference type="ARBA" id="ARBA00022989"/>
    </source>
</evidence>
<feature type="transmembrane region" description="Helical" evidence="6">
    <location>
        <begin position="6"/>
        <end position="25"/>
    </location>
</feature>
<name>A0A643CDC5_BALPH</name>
<dbReference type="OrthoDB" id="6152887at2759"/>
<sequence>METTVGLSLASAMLKIAILGWIMYLRWKRSKGLQTKARTPARGSFQNPEEKYENTGNKGISVPHNHPGQTQTTQKPAGVEGHQGPERHIATCSSSLFNFLALDHKNKSPCTICLNASKEKADITFNFCPSCHK</sequence>
<gene>
    <name evidence="7" type="ORF">E2I00_014909</name>
</gene>
<keyword evidence="3 6" id="KW-1133">Transmembrane helix</keyword>
<keyword evidence="2 6" id="KW-0812">Transmembrane</keyword>
<dbReference type="InterPro" id="IPR051694">
    <property type="entry name" value="Immunoregulatory_rcpt-like"/>
</dbReference>
<keyword evidence="8" id="KW-1185">Reference proteome</keyword>
<keyword evidence="4 6" id="KW-0472">Membrane</keyword>
<evidence type="ECO:0000313" key="8">
    <source>
        <dbReference type="Proteomes" id="UP000437017"/>
    </source>
</evidence>
<dbReference type="EMBL" id="SGJD01001802">
    <property type="protein sequence ID" value="KAB0398211.1"/>
    <property type="molecule type" value="Genomic_DNA"/>
</dbReference>
<dbReference type="GO" id="GO:0042288">
    <property type="term" value="F:MHC class I protein binding"/>
    <property type="evidence" value="ECO:0007669"/>
    <property type="project" value="TreeGrafter"/>
</dbReference>
<dbReference type="AlphaFoldDB" id="A0A643CDC5"/>
<evidence type="ECO:0000256" key="1">
    <source>
        <dbReference type="ARBA" id="ARBA00004167"/>
    </source>
</evidence>
<dbReference type="PANTHER" id="PTHR15549">
    <property type="entry name" value="PAIRED IMMUNOGLOBULIN-LIKE TYPE 2 RECEPTOR"/>
    <property type="match status" value="1"/>
</dbReference>
<protein>
    <submittedName>
        <fullName evidence="7">Uncharacterized protein</fullName>
    </submittedName>
</protein>
<evidence type="ECO:0000256" key="5">
    <source>
        <dbReference type="SAM" id="MobiDB-lite"/>
    </source>
</evidence>
<dbReference type="Proteomes" id="UP000437017">
    <property type="component" value="Unassembled WGS sequence"/>
</dbReference>
<evidence type="ECO:0000256" key="6">
    <source>
        <dbReference type="SAM" id="Phobius"/>
    </source>
</evidence>
<evidence type="ECO:0000313" key="7">
    <source>
        <dbReference type="EMBL" id="KAB0398211.1"/>
    </source>
</evidence>
<reference evidence="7 8" key="1">
    <citation type="journal article" date="2019" name="PLoS ONE">
        <title>Genomic analyses reveal an absence of contemporary introgressive admixture between fin whales and blue whales, despite known hybrids.</title>
        <authorList>
            <person name="Westbury M.V."/>
            <person name="Petersen B."/>
            <person name="Lorenzen E.D."/>
        </authorList>
    </citation>
    <scope>NUCLEOTIDE SEQUENCE [LARGE SCALE GENOMIC DNA]</scope>
    <source>
        <strain evidence="7">FinWhale-01</strain>
    </source>
</reference>
<comment type="caution">
    <text evidence="7">The sequence shown here is derived from an EMBL/GenBank/DDBJ whole genome shotgun (WGS) entry which is preliminary data.</text>
</comment>
<organism evidence="7 8">
    <name type="scientific">Balaenoptera physalus</name>
    <name type="common">Fin whale</name>
    <name type="synonym">Balaena physalus</name>
    <dbReference type="NCBI Taxonomy" id="9770"/>
    <lineage>
        <taxon>Eukaryota</taxon>
        <taxon>Metazoa</taxon>
        <taxon>Chordata</taxon>
        <taxon>Craniata</taxon>
        <taxon>Vertebrata</taxon>
        <taxon>Euteleostomi</taxon>
        <taxon>Mammalia</taxon>
        <taxon>Eutheria</taxon>
        <taxon>Laurasiatheria</taxon>
        <taxon>Artiodactyla</taxon>
        <taxon>Whippomorpha</taxon>
        <taxon>Cetacea</taxon>
        <taxon>Mysticeti</taxon>
        <taxon>Balaenopteridae</taxon>
        <taxon>Balaenoptera</taxon>
    </lineage>
</organism>
<feature type="region of interest" description="Disordered" evidence="5">
    <location>
        <begin position="34"/>
        <end position="85"/>
    </location>
</feature>